<organism evidence="1 2">
    <name type="scientific">Marinobacter zhejiangensis</name>
    <dbReference type="NCBI Taxonomy" id="488535"/>
    <lineage>
        <taxon>Bacteria</taxon>
        <taxon>Pseudomonadati</taxon>
        <taxon>Pseudomonadota</taxon>
        <taxon>Gammaproteobacteria</taxon>
        <taxon>Pseudomonadales</taxon>
        <taxon>Marinobacteraceae</taxon>
        <taxon>Marinobacter</taxon>
    </lineage>
</organism>
<dbReference type="EMBL" id="FOUE01000006">
    <property type="protein sequence ID" value="SFM71324.1"/>
    <property type="molecule type" value="Genomic_DNA"/>
</dbReference>
<protein>
    <submittedName>
        <fullName evidence="1">Uncharacterized protein</fullName>
    </submittedName>
</protein>
<evidence type="ECO:0000313" key="1">
    <source>
        <dbReference type="EMBL" id="SFM71324.1"/>
    </source>
</evidence>
<dbReference type="AlphaFoldDB" id="A0A1I4T3J5"/>
<dbReference type="Proteomes" id="UP000198519">
    <property type="component" value="Unassembled WGS sequence"/>
</dbReference>
<reference evidence="2" key="1">
    <citation type="submission" date="2016-10" db="EMBL/GenBank/DDBJ databases">
        <authorList>
            <person name="Varghese N."/>
            <person name="Submissions S."/>
        </authorList>
    </citation>
    <scope>NUCLEOTIDE SEQUENCE [LARGE SCALE GENOMIC DNA]</scope>
    <source>
        <strain evidence="2">CGMCC 1.7061</strain>
    </source>
</reference>
<accession>A0A1I4T3J5</accession>
<keyword evidence="2" id="KW-1185">Reference proteome</keyword>
<proteinExistence type="predicted"/>
<dbReference type="STRING" id="488535.SAMN04487963_3478"/>
<dbReference type="RefSeq" id="WP_139214397.1">
    <property type="nucleotide sequence ID" value="NZ_FOUE01000006.1"/>
</dbReference>
<gene>
    <name evidence="1" type="ORF">SAMN04487963_3478</name>
</gene>
<name>A0A1I4T3J5_9GAMM</name>
<sequence>MSLFLKVKISPEARSRFLSSDIPSPGIYKDWLNWLEGKEYSGSRITEKDIQDIGYGICKTVGDYFQVWSEDVHLEGCKEVYDPGSNVWKIYRLGGGHNYIDLVRDLSVLRSVCRYVDEESTCGYLVEYNYFFGADSKKDTAIELLGNESSILDEVSPEFYREANEHLEVWEKAFFESEFCSES</sequence>
<evidence type="ECO:0000313" key="2">
    <source>
        <dbReference type="Proteomes" id="UP000198519"/>
    </source>
</evidence>